<proteinExistence type="inferred from homology"/>
<organism evidence="4">
    <name type="scientific">marine sediment metagenome</name>
    <dbReference type="NCBI Taxonomy" id="412755"/>
    <lineage>
        <taxon>unclassified sequences</taxon>
        <taxon>metagenomes</taxon>
        <taxon>ecological metagenomes</taxon>
    </lineage>
</organism>
<dbReference type="GO" id="GO:0006412">
    <property type="term" value="P:translation"/>
    <property type="evidence" value="ECO:0007669"/>
    <property type="project" value="InterPro"/>
</dbReference>
<dbReference type="EMBL" id="LAZR01027776">
    <property type="protein sequence ID" value="KKL64656.1"/>
    <property type="molecule type" value="Genomic_DNA"/>
</dbReference>
<evidence type="ECO:0000256" key="1">
    <source>
        <dbReference type="ARBA" id="ARBA00008427"/>
    </source>
</evidence>
<keyword evidence="3" id="KW-0687">Ribonucleoprotein</keyword>
<dbReference type="GO" id="GO:1990904">
    <property type="term" value="C:ribonucleoprotein complex"/>
    <property type="evidence" value="ECO:0007669"/>
    <property type="project" value="UniProtKB-KW"/>
</dbReference>
<keyword evidence="2" id="KW-0689">Ribosomal protein</keyword>
<dbReference type="InterPro" id="IPR036948">
    <property type="entry name" value="Ribosomal_eL21_sf"/>
</dbReference>
<evidence type="ECO:0000256" key="2">
    <source>
        <dbReference type="ARBA" id="ARBA00022980"/>
    </source>
</evidence>
<evidence type="ECO:0000256" key="3">
    <source>
        <dbReference type="ARBA" id="ARBA00023274"/>
    </source>
</evidence>
<reference evidence="4" key="1">
    <citation type="journal article" date="2015" name="Nature">
        <title>Complex archaea that bridge the gap between prokaryotes and eukaryotes.</title>
        <authorList>
            <person name="Spang A."/>
            <person name="Saw J.H."/>
            <person name="Jorgensen S.L."/>
            <person name="Zaremba-Niedzwiedzka K."/>
            <person name="Martijn J."/>
            <person name="Lind A.E."/>
            <person name="van Eijk R."/>
            <person name="Schleper C."/>
            <person name="Guy L."/>
            <person name="Ettema T.J."/>
        </authorList>
    </citation>
    <scope>NUCLEOTIDE SEQUENCE</scope>
</reference>
<dbReference type="InterPro" id="IPR001147">
    <property type="entry name" value="Ribosomal_eL21"/>
</dbReference>
<gene>
    <name evidence="4" type="ORF">LCGC14_2162830</name>
</gene>
<dbReference type="Pfam" id="PF01157">
    <property type="entry name" value="Ribosomal_L21e"/>
    <property type="match status" value="1"/>
</dbReference>
<dbReference type="InterPro" id="IPR008991">
    <property type="entry name" value="Translation_prot_SH3-like_sf"/>
</dbReference>
<dbReference type="Gene3D" id="2.30.30.70">
    <property type="entry name" value="Ribosomal protein L21"/>
    <property type="match status" value="1"/>
</dbReference>
<evidence type="ECO:0008006" key="5">
    <source>
        <dbReference type="Google" id="ProtNLM"/>
    </source>
</evidence>
<dbReference type="GO" id="GO:0003735">
    <property type="term" value="F:structural constituent of ribosome"/>
    <property type="evidence" value="ECO:0007669"/>
    <property type="project" value="InterPro"/>
</dbReference>
<sequence length="88" mass="10387">MVGKKKVRTRGKIRLSRYFQEMKKGDFVAIVREPSVQSSFPVRIQGRTGKVESRRGKAYMINLRDQNKEKKFLIEPIHLKKIKVKELE</sequence>
<accession>A0A0F9EEH1</accession>
<comment type="similarity">
    <text evidence="1">Belongs to the eukaryotic ribosomal protein eL21 family.</text>
</comment>
<dbReference type="AlphaFoldDB" id="A0A0F9EEH1"/>
<name>A0A0F9EEH1_9ZZZZ</name>
<comment type="caution">
    <text evidence="4">The sequence shown here is derived from an EMBL/GenBank/DDBJ whole genome shotgun (WGS) entry which is preliminary data.</text>
</comment>
<evidence type="ECO:0000313" key="4">
    <source>
        <dbReference type="EMBL" id="KKL64656.1"/>
    </source>
</evidence>
<dbReference type="GO" id="GO:0005840">
    <property type="term" value="C:ribosome"/>
    <property type="evidence" value="ECO:0007669"/>
    <property type="project" value="UniProtKB-KW"/>
</dbReference>
<protein>
    <recommendedName>
        <fullName evidence="5">KOW domain-containing protein</fullName>
    </recommendedName>
</protein>
<dbReference type="SUPFAM" id="SSF50104">
    <property type="entry name" value="Translation proteins SH3-like domain"/>
    <property type="match status" value="1"/>
</dbReference>